<dbReference type="OrthoDB" id="10264956at2759"/>
<feature type="compositionally biased region" description="Low complexity" evidence="8">
    <location>
        <begin position="267"/>
        <end position="282"/>
    </location>
</feature>
<keyword evidence="1" id="KW-0808">Transferase</keyword>
<feature type="region of interest" description="Disordered" evidence="8">
    <location>
        <begin position="354"/>
        <end position="393"/>
    </location>
</feature>
<dbReference type="InterPro" id="IPR013083">
    <property type="entry name" value="Znf_RING/FYVE/PHD"/>
</dbReference>
<sequence length="784" mass="87734">MNHAPPSSASSESRQSHRMATFEPLAGHVSGSSHHQHHQHHQQQQQQQRHHHHPQNLNTAGNSRETAPAPSLPQIQGHDGHGEFGRSHIPSSGAGVNQPPPLNEYDDDEEDRQSDDGSEVDPGYNEIEIWLQRCSICFDARLDFCLEFCRDQFCRDCFQRYVKEVVSNSWGLNITKIKCPVCQDTIPISEWTRYVDQATLTQYHQYNQPYRSFSRFCNECGQEAVVSEIKRKVIGLPARELMPFFEALLVDLKALLHLGGLELDSNTLHSSTSPSQNSSTRTIPKTAKQGGPRVQEKDVQAQRIIQKFMDDYRSFCGALQEHQLSLPSMAQSYLSSLTFRTLVSPAAQAAQTAITLPPPSHPHHHHHGSSSTAAQSSQARMNVQHVQESAIRPPSSLFQQRRYHAMLDGVLGIYKTLMVSLLDLFDLSQSENPERPGYSPSAGNTTDESGEDHDVDMDHDANNTTLAPPAMGGGNIAAATTETVIEARRKKPATIHHGSKSLQAIRSRMMTRAESKRQMAIKRALVRLSKDMSSLETRPDQWKELQFLHVRWLRWDWCHSCDLELCMQCGESSHHEQKSCSDFMRTMIAGGNAPISPRRKRNSKANDRLSTPSEKSLSKRKDHKDLDANTIQWKLANTNPCPNCCILIHRDDGCNKVDCMLCGYRFCWICRQAWGVSCGFFKCGQQATPQDALPDVQKSEDANEAIEDGDDGNPTGATSEGDQVLVLAVSVESTADIEAEQAGVDLSRQERRRRRVDDLSTSTIEKPEIGVPDVFGIQAKRSRT</sequence>
<keyword evidence="2" id="KW-0479">Metal-binding</keyword>
<evidence type="ECO:0000256" key="3">
    <source>
        <dbReference type="ARBA" id="ARBA00022737"/>
    </source>
</evidence>
<accession>A0A9P6U208</accession>
<gene>
    <name evidence="11" type="primary">ARIH2_2</name>
    <name evidence="11" type="ORF">BG011_004171</name>
</gene>
<feature type="region of interest" description="Disordered" evidence="8">
    <location>
        <begin position="267"/>
        <end position="298"/>
    </location>
</feature>
<feature type="compositionally biased region" description="Polar residues" evidence="8">
    <location>
        <begin position="56"/>
        <end position="65"/>
    </location>
</feature>
<evidence type="ECO:0000256" key="8">
    <source>
        <dbReference type="SAM" id="MobiDB-lite"/>
    </source>
</evidence>
<evidence type="ECO:0000256" key="7">
    <source>
        <dbReference type="PROSITE-ProRule" id="PRU00175"/>
    </source>
</evidence>
<evidence type="ECO:0000256" key="6">
    <source>
        <dbReference type="ARBA" id="ARBA00022833"/>
    </source>
</evidence>
<feature type="region of interest" description="Disordered" evidence="8">
    <location>
        <begin position="591"/>
        <end position="623"/>
    </location>
</feature>
<organism evidence="11 12">
    <name type="scientific">Mortierella polycephala</name>
    <dbReference type="NCBI Taxonomy" id="41804"/>
    <lineage>
        <taxon>Eukaryota</taxon>
        <taxon>Fungi</taxon>
        <taxon>Fungi incertae sedis</taxon>
        <taxon>Mucoromycota</taxon>
        <taxon>Mortierellomycotina</taxon>
        <taxon>Mortierellomycetes</taxon>
        <taxon>Mortierellales</taxon>
        <taxon>Mortierellaceae</taxon>
        <taxon>Mortierella</taxon>
    </lineage>
</organism>
<evidence type="ECO:0000259" key="9">
    <source>
        <dbReference type="PROSITE" id="PS50089"/>
    </source>
</evidence>
<keyword evidence="5" id="KW-0833">Ubl conjugation pathway</keyword>
<dbReference type="SUPFAM" id="SSF57850">
    <property type="entry name" value="RING/U-box"/>
    <property type="match status" value="2"/>
</dbReference>
<comment type="caution">
    <text evidence="11">The sequence shown here is derived from an EMBL/GenBank/DDBJ whole genome shotgun (WGS) entry which is preliminary data.</text>
</comment>
<protein>
    <submittedName>
        <fullName evidence="11">E3 ubiquitin-protein ligase arih2</fullName>
    </submittedName>
</protein>
<dbReference type="PANTHER" id="PTHR11685">
    <property type="entry name" value="RBR FAMILY RING FINGER AND IBR DOMAIN-CONTAINING"/>
    <property type="match status" value="1"/>
</dbReference>
<evidence type="ECO:0000256" key="2">
    <source>
        <dbReference type="ARBA" id="ARBA00022723"/>
    </source>
</evidence>
<evidence type="ECO:0000259" key="10">
    <source>
        <dbReference type="PROSITE" id="PS51873"/>
    </source>
</evidence>
<evidence type="ECO:0000256" key="4">
    <source>
        <dbReference type="ARBA" id="ARBA00022771"/>
    </source>
</evidence>
<dbReference type="InterPro" id="IPR001841">
    <property type="entry name" value="Znf_RING"/>
</dbReference>
<dbReference type="Pfam" id="PF26200">
    <property type="entry name" value="Rcat_RNF216"/>
    <property type="match status" value="1"/>
</dbReference>
<keyword evidence="6" id="KW-0862">Zinc</keyword>
<dbReference type="GO" id="GO:0004842">
    <property type="term" value="F:ubiquitin-protein transferase activity"/>
    <property type="evidence" value="ECO:0007669"/>
    <property type="project" value="InterPro"/>
</dbReference>
<keyword evidence="4 7" id="KW-0863">Zinc-finger</keyword>
<feature type="region of interest" description="Disordered" evidence="8">
    <location>
        <begin position="740"/>
        <end position="764"/>
    </location>
</feature>
<name>A0A9P6U208_9FUNG</name>
<dbReference type="AlphaFoldDB" id="A0A9P6U208"/>
<evidence type="ECO:0000313" key="12">
    <source>
        <dbReference type="Proteomes" id="UP000726737"/>
    </source>
</evidence>
<feature type="region of interest" description="Disordered" evidence="8">
    <location>
        <begin position="431"/>
        <end position="455"/>
    </location>
</feature>
<dbReference type="PROSITE" id="PS50089">
    <property type="entry name" value="ZF_RING_2"/>
    <property type="match status" value="1"/>
</dbReference>
<dbReference type="GO" id="GO:0016567">
    <property type="term" value="P:protein ubiquitination"/>
    <property type="evidence" value="ECO:0007669"/>
    <property type="project" value="InterPro"/>
</dbReference>
<evidence type="ECO:0000256" key="1">
    <source>
        <dbReference type="ARBA" id="ARBA00022679"/>
    </source>
</evidence>
<feature type="domain" description="RING-type" evidence="9">
    <location>
        <begin position="134"/>
        <end position="183"/>
    </location>
</feature>
<keyword evidence="3" id="KW-0677">Repeat</keyword>
<feature type="region of interest" description="Disordered" evidence="8">
    <location>
        <begin position="1"/>
        <end position="121"/>
    </location>
</feature>
<dbReference type="Gene3D" id="3.30.40.10">
    <property type="entry name" value="Zinc/RING finger domain, C3HC4 (zinc finger)"/>
    <property type="match status" value="1"/>
</dbReference>
<dbReference type="InterPro" id="IPR031127">
    <property type="entry name" value="E3_UB_ligase_RBR"/>
</dbReference>
<dbReference type="EMBL" id="JAAAJA010000273">
    <property type="protein sequence ID" value="KAG0257090.1"/>
    <property type="molecule type" value="Genomic_DNA"/>
</dbReference>
<dbReference type="InterPro" id="IPR044066">
    <property type="entry name" value="TRIAD_supradom"/>
</dbReference>
<dbReference type="GO" id="GO:0008270">
    <property type="term" value="F:zinc ion binding"/>
    <property type="evidence" value="ECO:0007669"/>
    <property type="project" value="UniProtKB-KW"/>
</dbReference>
<feature type="compositionally biased region" description="Acidic residues" evidence="8">
    <location>
        <begin position="702"/>
        <end position="711"/>
    </location>
</feature>
<feature type="domain" description="RING-type" evidence="10">
    <location>
        <begin position="449"/>
        <end position="687"/>
    </location>
</feature>
<proteinExistence type="predicted"/>
<feature type="compositionally biased region" description="Acidic residues" evidence="8">
    <location>
        <begin position="104"/>
        <end position="119"/>
    </location>
</feature>
<keyword evidence="12" id="KW-1185">Reference proteome</keyword>
<reference evidence="11" key="1">
    <citation type="journal article" date="2020" name="Fungal Divers.">
        <title>Resolving the Mortierellaceae phylogeny through synthesis of multi-gene phylogenetics and phylogenomics.</title>
        <authorList>
            <person name="Vandepol N."/>
            <person name="Liber J."/>
            <person name="Desiro A."/>
            <person name="Na H."/>
            <person name="Kennedy M."/>
            <person name="Barry K."/>
            <person name="Grigoriev I.V."/>
            <person name="Miller A.N."/>
            <person name="O'Donnell K."/>
            <person name="Stajich J.E."/>
            <person name="Bonito G."/>
        </authorList>
    </citation>
    <scope>NUCLEOTIDE SEQUENCE</scope>
    <source>
        <strain evidence="11">KOD948</strain>
    </source>
</reference>
<dbReference type="PROSITE" id="PS51873">
    <property type="entry name" value="TRIAD"/>
    <property type="match status" value="1"/>
</dbReference>
<feature type="compositionally biased region" description="Low complexity" evidence="8">
    <location>
        <begin position="1"/>
        <end position="13"/>
    </location>
</feature>
<dbReference type="Gene3D" id="1.20.120.1750">
    <property type="match status" value="1"/>
</dbReference>
<evidence type="ECO:0000256" key="5">
    <source>
        <dbReference type="ARBA" id="ARBA00022786"/>
    </source>
</evidence>
<feature type="compositionally biased region" description="Polar residues" evidence="8">
    <location>
        <begin position="372"/>
        <end position="387"/>
    </location>
</feature>
<evidence type="ECO:0000313" key="11">
    <source>
        <dbReference type="EMBL" id="KAG0257090.1"/>
    </source>
</evidence>
<dbReference type="Proteomes" id="UP000726737">
    <property type="component" value="Unassembled WGS sequence"/>
</dbReference>
<feature type="region of interest" description="Disordered" evidence="8">
    <location>
        <begin position="691"/>
        <end position="719"/>
    </location>
</feature>